<dbReference type="Pfam" id="PF17657">
    <property type="entry name" value="DNA_pol3_finger"/>
    <property type="match status" value="1"/>
</dbReference>
<protein>
    <recommendedName>
        <fullName evidence="1">DNA-directed DNA polymerase</fullName>
        <ecNumber evidence="1">2.7.7.7</ecNumber>
    </recommendedName>
</protein>
<dbReference type="SMART" id="SM00481">
    <property type="entry name" value="POLIIIAc"/>
    <property type="match status" value="1"/>
</dbReference>
<dbReference type="InterPro" id="IPR004805">
    <property type="entry name" value="DnaE2/DnaE/PolC"/>
</dbReference>
<keyword evidence="5" id="KW-0239">DNA-directed DNA polymerase</keyword>
<comment type="catalytic activity">
    <reaction evidence="6">
        <text>DNA(n) + a 2'-deoxyribonucleoside 5'-triphosphate = DNA(n+1) + diphosphate</text>
        <dbReference type="Rhea" id="RHEA:22508"/>
        <dbReference type="Rhea" id="RHEA-COMP:17339"/>
        <dbReference type="Rhea" id="RHEA-COMP:17340"/>
        <dbReference type="ChEBI" id="CHEBI:33019"/>
        <dbReference type="ChEBI" id="CHEBI:61560"/>
        <dbReference type="ChEBI" id="CHEBI:173112"/>
        <dbReference type="EC" id="2.7.7.7"/>
    </reaction>
</comment>
<evidence type="ECO:0000259" key="7">
    <source>
        <dbReference type="SMART" id="SM00481"/>
    </source>
</evidence>
<dbReference type="InterPro" id="IPR041931">
    <property type="entry name" value="DNA_pol3_alpha_thumb_dom"/>
</dbReference>
<dbReference type="SUPFAM" id="SSF89550">
    <property type="entry name" value="PHP domain-like"/>
    <property type="match status" value="1"/>
</dbReference>
<dbReference type="Pfam" id="PF02811">
    <property type="entry name" value="PHP"/>
    <property type="match status" value="1"/>
</dbReference>
<evidence type="ECO:0000313" key="8">
    <source>
        <dbReference type="EMBL" id="EFF41404.1"/>
    </source>
</evidence>
<accession>D4XW46</accession>
<dbReference type="Gene3D" id="3.20.20.140">
    <property type="entry name" value="Metal-dependent hydrolases"/>
    <property type="match status" value="1"/>
</dbReference>
<dbReference type="eggNOG" id="COG0587">
    <property type="taxonomic scope" value="Bacteria"/>
</dbReference>
<dbReference type="EC" id="2.7.7.7" evidence="1"/>
<dbReference type="NCBIfam" id="TIGR00594">
    <property type="entry name" value="polc"/>
    <property type="match status" value="1"/>
</dbReference>
<keyword evidence="9" id="KW-1185">Reference proteome</keyword>
<dbReference type="OrthoDB" id="9803237at2"/>
<dbReference type="InterPro" id="IPR029460">
    <property type="entry name" value="DNAPol_HHH"/>
</dbReference>
<dbReference type="InterPro" id="IPR011708">
    <property type="entry name" value="DNA_pol3_alpha_NTPase_dom"/>
</dbReference>
<reference evidence="8 9" key="1">
    <citation type="submission" date="2010-03" db="EMBL/GenBank/DDBJ databases">
        <authorList>
            <person name="Glass J.I."/>
            <person name="Benders G.A."/>
            <person name="Durkin A.S."/>
            <person name="Farmerie W.G."/>
            <person name="Hlavinka K."/>
            <person name="Hostetler J."/>
            <person name="Jackson J."/>
            <person name="May M.A."/>
            <person name="Miller R.H."/>
            <person name="Paralanov V."/>
            <person name="Radune D."/>
            <person name="Szczypinski B."/>
            <person name="Brown D.R."/>
        </authorList>
    </citation>
    <scope>NUCLEOTIDE SEQUENCE [LARGE SCALE GENOMIC DNA]</scope>
    <source>
        <strain evidence="8 9">A21JP2</strain>
    </source>
</reference>
<evidence type="ECO:0000256" key="4">
    <source>
        <dbReference type="ARBA" id="ARBA00022705"/>
    </source>
</evidence>
<dbReference type="STRING" id="747682.MALL_0731"/>
<dbReference type="GO" id="GO:0003887">
    <property type="term" value="F:DNA-directed DNA polymerase activity"/>
    <property type="evidence" value="ECO:0007669"/>
    <property type="project" value="UniProtKB-KW"/>
</dbReference>
<dbReference type="Gene3D" id="1.10.150.870">
    <property type="match status" value="1"/>
</dbReference>
<dbReference type="RefSeq" id="WP_005683614.1">
    <property type="nucleotide sequence ID" value="NZ_ADNC01000022.1"/>
</dbReference>
<feature type="domain" description="Polymerase/histidinol phosphatase N-terminal" evidence="7">
    <location>
        <begin position="4"/>
        <end position="71"/>
    </location>
</feature>
<dbReference type="GO" id="GO:0006260">
    <property type="term" value="P:DNA replication"/>
    <property type="evidence" value="ECO:0007669"/>
    <property type="project" value="UniProtKB-KW"/>
</dbReference>
<dbReference type="PANTHER" id="PTHR32294:SF0">
    <property type="entry name" value="DNA POLYMERASE III SUBUNIT ALPHA"/>
    <property type="match status" value="1"/>
</dbReference>
<dbReference type="CDD" id="cd07431">
    <property type="entry name" value="PHP_PolIIIA"/>
    <property type="match status" value="1"/>
</dbReference>
<evidence type="ECO:0000256" key="1">
    <source>
        <dbReference type="ARBA" id="ARBA00012417"/>
    </source>
</evidence>
<evidence type="ECO:0000256" key="2">
    <source>
        <dbReference type="ARBA" id="ARBA00022679"/>
    </source>
</evidence>
<keyword evidence="4" id="KW-0235">DNA replication</keyword>
<name>D4XW46_9BACT</name>
<evidence type="ECO:0000256" key="3">
    <source>
        <dbReference type="ARBA" id="ARBA00022695"/>
    </source>
</evidence>
<dbReference type="NCBIfam" id="NF005516">
    <property type="entry name" value="PRK07135.1"/>
    <property type="match status" value="1"/>
</dbReference>
<gene>
    <name evidence="8" type="ORF">MALL_0731</name>
</gene>
<dbReference type="InterPro" id="IPR004013">
    <property type="entry name" value="PHP_dom"/>
</dbReference>
<organism evidence="8 9">
    <name type="scientific">Mycoplasmopsis alligatoris A21JP2</name>
    <dbReference type="NCBI Taxonomy" id="747682"/>
    <lineage>
        <taxon>Bacteria</taxon>
        <taxon>Bacillati</taxon>
        <taxon>Mycoplasmatota</taxon>
        <taxon>Mycoplasmoidales</taxon>
        <taxon>Metamycoplasmataceae</taxon>
        <taxon>Mycoplasmopsis</taxon>
    </lineage>
</organism>
<dbReference type="PANTHER" id="PTHR32294">
    <property type="entry name" value="DNA POLYMERASE III SUBUNIT ALPHA"/>
    <property type="match status" value="1"/>
</dbReference>
<evidence type="ECO:0000256" key="6">
    <source>
        <dbReference type="ARBA" id="ARBA00049244"/>
    </source>
</evidence>
<dbReference type="Pfam" id="PF07733">
    <property type="entry name" value="DNA_pol3_alpha"/>
    <property type="match status" value="1"/>
</dbReference>
<keyword evidence="2" id="KW-0808">Transferase</keyword>
<proteinExistence type="predicted"/>
<dbReference type="InterPro" id="IPR040982">
    <property type="entry name" value="DNA_pol3_finger"/>
</dbReference>
<dbReference type="Gene3D" id="1.10.10.1600">
    <property type="entry name" value="Bacterial DNA polymerase III alpha subunit, thumb domain"/>
    <property type="match status" value="1"/>
</dbReference>
<comment type="caution">
    <text evidence="8">The sequence shown here is derived from an EMBL/GenBank/DDBJ whole genome shotgun (WGS) entry which is preliminary data.</text>
</comment>
<evidence type="ECO:0000313" key="9">
    <source>
        <dbReference type="Proteomes" id="UP000004757"/>
    </source>
</evidence>
<dbReference type="EMBL" id="ADNC01000022">
    <property type="protein sequence ID" value="EFF41404.1"/>
    <property type="molecule type" value="Genomic_DNA"/>
</dbReference>
<dbReference type="InterPro" id="IPR016195">
    <property type="entry name" value="Pol/histidinol_Pase-like"/>
</dbReference>
<dbReference type="AlphaFoldDB" id="D4XW46"/>
<keyword evidence="3" id="KW-0548">Nucleotidyltransferase</keyword>
<sequence>MKTYYLHTNTEYSFLNSTIKLTELFELAKQKNISALSMTDINNMFALGEFLNLSKQYQIKPLIGIEIEQKNVSFMVFAKNYDGYVLLNKIAFEVSKNIELNIDLFNSNNLIIIDHLTNGFVAKGIEIPFKNNFWFNSKKLLNDQTIYAPVKKVLLKNQNQALKALQSTGNNKVYDFEYEDYFNDNDFKDVNILVLQNIKKLVESIDIKIPDNSLKLAQFKTDIENDQYLYMLCLNSLKKLENEFASFDKTFVLERLNFEFETIKKLGFVNYFLIINDVLSYARKNGIYVGPGRGSAAGSLISFLLEITQINPLKYNLLFERFLNIQRVSLPDIDIDIQDDRRDEIAQYIVEKYGYQNTAFISTFQSIGAKMAIRDIGRYLNIPLKKVDSISKSIDLNEDLKTASKSNRSFKAEIEELPELLELALQIEGLPRQQGMHPAGIIICDREITNIAPTHANTANMAQVQLTLNNLEKYGLLKIDFLGLKTLSIIRDIESVIPEEYKFDFLLKNNPSILNNNDTFRILNEGLTEGIFQLESPGMKSAIKKVEIDSFNDLVAIISLFRPGPMQFINDYAKGKKDSKLIEKIHPLYDEIVKETFGVIVYQEQIMQIVQKVSNMSFSQADLLRRAISKKDENLIHSGKKEFIQNGLKNNIELNVLEKIYKRIEMFADYGFNKSHAVAYAYLTYKMAYYKTNYKNVFYRALITSANGTHLTINKYVKETKKINLPVASPDINRSKNYVVVSGGILFLPINMIKGVGGAALSKILEQRDKNGVFNSFFETYLRLRLAGVGEAILLLLIKSNTLRIFGNCAALLNSLSLAKNYFETFKLKMTRQKIDETNYDQELLEFIKSNDLSDQKLILSDREIDLEADYELELLGNKYNAFLTSEYENEIKLFNFPAEIERKIAVVIDKFICMPQNNYCTLYLSDSSDQVSLFISKSEQGNYIDAPKNRPIKVKLYRSLKNKFYIKEWEAI</sequence>
<dbReference type="Pfam" id="PF14579">
    <property type="entry name" value="HHH_6"/>
    <property type="match status" value="1"/>
</dbReference>
<dbReference type="InterPro" id="IPR003141">
    <property type="entry name" value="Pol/His_phosphatase_N"/>
</dbReference>
<dbReference type="GO" id="GO:0008408">
    <property type="term" value="F:3'-5' exonuclease activity"/>
    <property type="evidence" value="ECO:0007669"/>
    <property type="project" value="InterPro"/>
</dbReference>
<dbReference type="Proteomes" id="UP000004757">
    <property type="component" value="Unassembled WGS sequence"/>
</dbReference>
<evidence type="ECO:0000256" key="5">
    <source>
        <dbReference type="ARBA" id="ARBA00022932"/>
    </source>
</evidence>